<dbReference type="SMART" id="SM00382">
    <property type="entry name" value="AAA"/>
    <property type="match status" value="1"/>
</dbReference>
<evidence type="ECO:0000256" key="1">
    <source>
        <dbReference type="ARBA" id="ARBA00004651"/>
    </source>
</evidence>
<organism evidence="11 12">
    <name type="scientific">Streptomyces similanensis</name>
    <dbReference type="NCBI Taxonomy" id="1274988"/>
    <lineage>
        <taxon>Bacteria</taxon>
        <taxon>Bacillati</taxon>
        <taxon>Actinomycetota</taxon>
        <taxon>Actinomycetes</taxon>
        <taxon>Kitasatosporales</taxon>
        <taxon>Streptomycetaceae</taxon>
        <taxon>Streptomyces</taxon>
    </lineage>
</organism>
<dbReference type="PANTHER" id="PTHR43394:SF1">
    <property type="entry name" value="ATP-BINDING CASSETTE SUB-FAMILY B MEMBER 10, MITOCHONDRIAL"/>
    <property type="match status" value="1"/>
</dbReference>
<feature type="transmembrane region" description="Helical" evidence="8">
    <location>
        <begin position="203"/>
        <end position="224"/>
    </location>
</feature>
<evidence type="ECO:0000313" key="11">
    <source>
        <dbReference type="EMBL" id="GAA5051749.1"/>
    </source>
</evidence>
<accession>A0ABP9K617</accession>
<evidence type="ECO:0000256" key="7">
    <source>
        <dbReference type="SAM" id="MobiDB-lite"/>
    </source>
</evidence>
<evidence type="ECO:0000256" key="6">
    <source>
        <dbReference type="ARBA" id="ARBA00023136"/>
    </source>
</evidence>
<sequence length="775" mass="79282">MTAGAQGLPPADGPTKERPPVGGPAEERPPVAGAVEERPPVAGAVEERLPTDAAGRERLPGSDPAEERPPTGESAERQPPGSGPTEGRPPGGRPADGQPPASGPTEDQPPRSDPAEGRPPTGGPTEDQPPGGGPTGGRPAASVPTGGRPLAGEPTERQPPGGGPAGGRSAVEEGRSGQGRLPVAGPGEVRRAAARLVRADGRAFTAVLLLNVLAAGAGLAGPWLLGRIVDHVRSGGGVGGVDRMALAILVCALAQLLLARWARYLGHRFGERTLARVREGFVDRALALPAAVVERAGTGDLATRGTADVAAVGTTLRDAGPELLVCAMQALAVLVAVFLIDPLLGAVGVLTLTPIWLALRWYLRRARPGYLAEGAATSEVAEVLAATAAGARTVEAFGLAGRRVEASREALAQARRTRLYTLFLRTVFFPAVEVSYTLPVAGVLLLGGYLHARGAMSLGAVVAAALYLRQFTEPLDQVLMCVEQLQNSGASFARVEGVAQAPRTAADAAGSPVPADDRIDVAGACYAYERGGEVLSGVDLTVRPGERLAVVGPSGAGKTTLSRLLAGVDAPTAGSVTVGGAPIADLAPERLRRQVVLVTQEHHVFLGTVRDNLRLAEPAASDADVWAALAAVGADGWVRELPAGLDTELGADGCRTDGSRAQQLALARVVLADPHTIVLDEATALLDPATARHTERALAAVLAGRTVIAVAHRLHTAHDADRVAVMESGRLTELGTHEELVAADGAYAALWRTWHGEETGSPGGGGDSPADTGGS</sequence>
<gene>
    <name evidence="11" type="ORF">GCM10023336_20690</name>
</gene>
<evidence type="ECO:0000256" key="2">
    <source>
        <dbReference type="ARBA" id="ARBA00022692"/>
    </source>
</evidence>
<dbReference type="PROSITE" id="PS50929">
    <property type="entry name" value="ABC_TM1F"/>
    <property type="match status" value="1"/>
</dbReference>
<dbReference type="PANTHER" id="PTHR43394">
    <property type="entry name" value="ATP-DEPENDENT PERMEASE MDL1, MITOCHONDRIAL"/>
    <property type="match status" value="1"/>
</dbReference>
<name>A0ABP9K617_9ACTN</name>
<dbReference type="Pfam" id="PF00664">
    <property type="entry name" value="ABC_membrane"/>
    <property type="match status" value="1"/>
</dbReference>
<feature type="transmembrane region" description="Helical" evidence="8">
    <location>
        <begin position="244"/>
        <end position="262"/>
    </location>
</feature>
<keyword evidence="4" id="KW-0067">ATP-binding</keyword>
<feature type="transmembrane region" description="Helical" evidence="8">
    <location>
        <begin position="422"/>
        <end position="444"/>
    </location>
</feature>
<feature type="compositionally biased region" description="Low complexity" evidence="7">
    <location>
        <begin position="79"/>
        <end position="88"/>
    </location>
</feature>
<feature type="region of interest" description="Disordered" evidence="7">
    <location>
        <begin position="755"/>
        <end position="775"/>
    </location>
</feature>
<dbReference type="InterPro" id="IPR039421">
    <property type="entry name" value="Type_1_exporter"/>
</dbReference>
<feature type="transmembrane region" description="Helical" evidence="8">
    <location>
        <begin position="323"/>
        <end position="340"/>
    </location>
</feature>
<evidence type="ECO:0000259" key="9">
    <source>
        <dbReference type="PROSITE" id="PS50893"/>
    </source>
</evidence>
<dbReference type="InterPro" id="IPR011527">
    <property type="entry name" value="ABC1_TM_dom"/>
</dbReference>
<evidence type="ECO:0000256" key="5">
    <source>
        <dbReference type="ARBA" id="ARBA00022989"/>
    </source>
</evidence>
<dbReference type="InterPro" id="IPR036640">
    <property type="entry name" value="ABC1_TM_sf"/>
</dbReference>
<comment type="subcellular location">
    <subcellularLocation>
        <location evidence="1">Cell membrane</location>
        <topology evidence="1">Multi-pass membrane protein</topology>
    </subcellularLocation>
</comment>
<evidence type="ECO:0000256" key="3">
    <source>
        <dbReference type="ARBA" id="ARBA00022741"/>
    </source>
</evidence>
<feature type="compositionally biased region" description="Gly residues" evidence="7">
    <location>
        <begin position="761"/>
        <end position="775"/>
    </location>
</feature>
<keyword evidence="5 8" id="KW-1133">Transmembrane helix</keyword>
<protein>
    <recommendedName>
        <fullName evidence="13">ABC transporter ATP-binding protein</fullName>
    </recommendedName>
</protein>
<feature type="region of interest" description="Disordered" evidence="7">
    <location>
        <begin position="1"/>
        <end position="186"/>
    </location>
</feature>
<evidence type="ECO:0008006" key="13">
    <source>
        <dbReference type="Google" id="ProtNLM"/>
    </source>
</evidence>
<dbReference type="Pfam" id="PF00005">
    <property type="entry name" value="ABC_tran"/>
    <property type="match status" value="1"/>
</dbReference>
<keyword evidence="2 8" id="KW-0812">Transmembrane</keyword>
<reference evidence="12" key="1">
    <citation type="journal article" date="2019" name="Int. J. Syst. Evol. Microbiol.">
        <title>The Global Catalogue of Microorganisms (GCM) 10K type strain sequencing project: providing services to taxonomists for standard genome sequencing and annotation.</title>
        <authorList>
            <consortium name="The Broad Institute Genomics Platform"/>
            <consortium name="The Broad Institute Genome Sequencing Center for Infectious Disease"/>
            <person name="Wu L."/>
            <person name="Ma J."/>
        </authorList>
    </citation>
    <scope>NUCLEOTIDE SEQUENCE [LARGE SCALE GENOMIC DNA]</scope>
    <source>
        <strain evidence="12">JCM 18410</strain>
    </source>
</reference>
<feature type="compositionally biased region" description="Basic and acidic residues" evidence="7">
    <location>
        <begin position="14"/>
        <end position="76"/>
    </location>
</feature>
<dbReference type="InterPro" id="IPR003439">
    <property type="entry name" value="ABC_transporter-like_ATP-bd"/>
</dbReference>
<feature type="domain" description="ABC transmembrane type-1" evidence="10">
    <location>
        <begin position="206"/>
        <end position="487"/>
    </location>
</feature>
<dbReference type="CDD" id="cd07346">
    <property type="entry name" value="ABC_6TM_exporters"/>
    <property type="match status" value="1"/>
</dbReference>
<dbReference type="SUPFAM" id="SSF90123">
    <property type="entry name" value="ABC transporter transmembrane region"/>
    <property type="match status" value="1"/>
</dbReference>
<comment type="caution">
    <text evidence="11">The sequence shown here is derived from an EMBL/GenBank/DDBJ whole genome shotgun (WGS) entry which is preliminary data.</text>
</comment>
<evidence type="ECO:0000259" key="10">
    <source>
        <dbReference type="PROSITE" id="PS50929"/>
    </source>
</evidence>
<dbReference type="Proteomes" id="UP001500124">
    <property type="component" value="Unassembled WGS sequence"/>
</dbReference>
<keyword evidence="3" id="KW-0547">Nucleotide-binding</keyword>
<dbReference type="PROSITE" id="PS50893">
    <property type="entry name" value="ABC_TRANSPORTER_2"/>
    <property type="match status" value="1"/>
</dbReference>
<keyword evidence="6 8" id="KW-0472">Membrane</keyword>
<dbReference type="InterPro" id="IPR027417">
    <property type="entry name" value="P-loop_NTPase"/>
</dbReference>
<evidence type="ECO:0000256" key="8">
    <source>
        <dbReference type="SAM" id="Phobius"/>
    </source>
</evidence>
<evidence type="ECO:0000256" key="4">
    <source>
        <dbReference type="ARBA" id="ARBA00022840"/>
    </source>
</evidence>
<dbReference type="Gene3D" id="3.40.50.300">
    <property type="entry name" value="P-loop containing nucleotide triphosphate hydrolases"/>
    <property type="match status" value="1"/>
</dbReference>
<dbReference type="EMBL" id="BAABKC010000028">
    <property type="protein sequence ID" value="GAA5051749.1"/>
    <property type="molecule type" value="Genomic_DNA"/>
</dbReference>
<keyword evidence="12" id="KW-1185">Reference proteome</keyword>
<feature type="transmembrane region" description="Helical" evidence="8">
    <location>
        <begin position="346"/>
        <end position="363"/>
    </location>
</feature>
<dbReference type="SUPFAM" id="SSF52540">
    <property type="entry name" value="P-loop containing nucleoside triphosphate hydrolases"/>
    <property type="match status" value="1"/>
</dbReference>
<dbReference type="Gene3D" id="1.20.1560.10">
    <property type="entry name" value="ABC transporter type 1, transmembrane domain"/>
    <property type="match status" value="1"/>
</dbReference>
<feature type="domain" description="ABC transporter" evidence="9">
    <location>
        <begin position="519"/>
        <end position="753"/>
    </location>
</feature>
<evidence type="ECO:0000313" key="12">
    <source>
        <dbReference type="Proteomes" id="UP001500124"/>
    </source>
</evidence>
<proteinExistence type="predicted"/>
<dbReference type="InterPro" id="IPR003593">
    <property type="entry name" value="AAA+_ATPase"/>
</dbReference>